<dbReference type="InterPro" id="IPR008921">
    <property type="entry name" value="DNA_pol3_clamp-load_cplx_C"/>
</dbReference>
<dbReference type="GO" id="GO:0006271">
    <property type="term" value="P:DNA strand elongation involved in DNA replication"/>
    <property type="evidence" value="ECO:0007669"/>
    <property type="project" value="UniProtKB-ARBA"/>
</dbReference>
<dbReference type="GO" id="GO:0017116">
    <property type="term" value="F:single-stranded DNA helicase activity"/>
    <property type="evidence" value="ECO:0007669"/>
    <property type="project" value="TreeGrafter"/>
</dbReference>
<gene>
    <name evidence="6" type="primary">WRNIP1</name>
    <name evidence="6" type="ORF">BGZ65_005748</name>
</gene>
<organism evidence="6 7">
    <name type="scientific">Modicella reniformis</name>
    <dbReference type="NCBI Taxonomy" id="1440133"/>
    <lineage>
        <taxon>Eukaryota</taxon>
        <taxon>Fungi</taxon>
        <taxon>Fungi incertae sedis</taxon>
        <taxon>Mucoromycota</taxon>
        <taxon>Mortierellomycotina</taxon>
        <taxon>Mortierellomycetes</taxon>
        <taxon>Mortierellales</taxon>
        <taxon>Mortierellaceae</taxon>
        <taxon>Modicella</taxon>
    </lineage>
</organism>
<reference evidence="6" key="1">
    <citation type="journal article" date="2020" name="Fungal Divers.">
        <title>Resolving the Mortierellaceae phylogeny through synthesis of multi-gene phylogenetics and phylogenomics.</title>
        <authorList>
            <person name="Vandepol N."/>
            <person name="Liber J."/>
            <person name="Desiro A."/>
            <person name="Na H."/>
            <person name="Kennedy M."/>
            <person name="Barry K."/>
            <person name="Grigoriev I.V."/>
            <person name="Miller A.N."/>
            <person name="O'Donnell K."/>
            <person name="Stajich J.E."/>
            <person name="Bonito G."/>
        </authorList>
    </citation>
    <scope>NUCLEOTIDE SEQUENCE</scope>
    <source>
        <strain evidence="6">MES-2147</strain>
    </source>
</reference>
<dbReference type="GO" id="GO:0000731">
    <property type="term" value="P:DNA synthesis involved in DNA repair"/>
    <property type="evidence" value="ECO:0007669"/>
    <property type="project" value="TreeGrafter"/>
</dbReference>
<dbReference type="GO" id="GO:0005524">
    <property type="term" value="F:ATP binding"/>
    <property type="evidence" value="ECO:0007669"/>
    <property type="project" value="UniProtKB-KW"/>
</dbReference>
<dbReference type="PANTHER" id="PTHR13779">
    <property type="entry name" value="WERNER HELICASE-INTERACTING PROTEIN 1 FAMILY MEMBER"/>
    <property type="match status" value="1"/>
</dbReference>
<protein>
    <submittedName>
        <fullName evidence="6">Werner helicase interacting protein 1</fullName>
    </submittedName>
</protein>
<sequence length="411" mass="46438">MEGYHIGTQRCRKVFDDAKNLLKLTRQRTIIFLDEIHRFTKAQQDIFLPFVEKGIITLIGATTENPSFRINSALLSRCRVLMLEKLSLEDGMDRMIWRAARIKWRDILEMAQEQMTPTELKRYTATIGKDDQSIDHWVEEAIEPGAIKWLIDLSDGDGRSAINTLEMAIQGLSAIILTEDPDCGNQQSSLWDTSIHKGDVLDRLLSAKLTADGVKSAFQKTHLQYDRQGDEHYNLISALHKSVRGGYVNVRTQQWIEEIVVSAGEEPLYIARRLIRMASEDIGMADSSALPLAVATFQACQVIGMPECDVNLAHCVVYLAKAKKSVDVYHGYGLVKQTVAEEFAFPVPIHLRNAPTTLMKNLGFGQEYKYPPDYPEGVKVDQEYFPEGLKKRKFLGEVPVKKLGEDGELHL</sequence>
<comment type="caution">
    <text evidence="6">The sequence shown here is derived from an EMBL/GenBank/DDBJ whole genome shotgun (WGS) entry which is preliminary data.</text>
</comment>
<keyword evidence="2" id="KW-0067">ATP-binding</keyword>
<accession>A0A9P6JHF6</accession>
<evidence type="ECO:0000313" key="6">
    <source>
        <dbReference type="EMBL" id="KAF9979962.1"/>
    </source>
</evidence>
<keyword evidence="6" id="KW-0378">Hydrolase</keyword>
<keyword evidence="1" id="KW-0547">Nucleotide-binding</keyword>
<evidence type="ECO:0000259" key="5">
    <source>
        <dbReference type="Pfam" id="PF16193"/>
    </source>
</evidence>
<dbReference type="FunFam" id="1.20.272.10:FF:000001">
    <property type="entry name" value="Putative AAA family ATPase"/>
    <property type="match status" value="1"/>
</dbReference>
<dbReference type="AlphaFoldDB" id="A0A9P6JHF6"/>
<dbReference type="PANTHER" id="PTHR13779:SF7">
    <property type="entry name" value="ATPASE WRNIP1"/>
    <property type="match status" value="1"/>
</dbReference>
<dbReference type="SUPFAM" id="SSF48019">
    <property type="entry name" value="post-AAA+ oligomerization domain-like"/>
    <property type="match status" value="1"/>
</dbReference>
<dbReference type="OrthoDB" id="10265467at2759"/>
<name>A0A9P6JHF6_9FUNG</name>
<dbReference type="InterPro" id="IPR003959">
    <property type="entry name" value="ATPase_AAA_core"/>
</dbReference>
<keyword evidence="6" id="KW-0347">Helicase</keyword>
<dbReference type="InterPro" id="IPR032423">
    <property type="entry name" value="AAA_assoc_2"/>
</dbReference>
<dbReference type="Gene3D" id="3.40.50.300">
    <property type="entry name" value="P-loop containing nucleotide triphosphate hydrolases"/>
    <property type="match status" value="1"/>
</dbReference>
<dbReference type="SUPFAM" id="SSF52540">
    <property type="entry name" value="P-loop containing nucleoside triphosphate hydrolases"/>
    <property type="match status" value="1"/>
</dbReference>
<feature type="domain" description="AAA C-terminal" evidence="5">
    <location>
        <begin position="142"/>
        <end position="244"/>
    </location>
</feature>
<feature type="domain" description="MgsA AAA+ ATPase C-terminal" evidence="4">
    <location>
        <begin position="260"/>
        <end position="395"/>
    </location>
</feature>
<dbReference type="Proteomes" id="UP000749646">
    <property type="component" value="Unassembled WGS sequence"/>
</dbReference>
<dbReference type="Pfam" id="PF16193">
    <property type="entry name" value="AAA_assoc_2"/>
    <property type="match status" value="1"/>
</dbReference>
<evidence type="ECO:0000256" key="2">
    <source>
        <dbReference type="ARBA" id="ARBA00022840"/>
    </source>
</evidence>
<dbReference type="CDD" id="cd18139">
    <property type="entry name" value="HLD_clamp_RarA"/>
    <property type="match status" value="1"/>
</dbReference>
<dbReference type="InterPro" id="IPR021886">
    <property type="entry name" value="MgsA_C"/>
</dbReference>
<dbReference type="Gene3D" id="1.10.3710.10">
    <property type="entry name" value="DNA polymerase III clamp loader subunits, C-terminal domain"/>
    <property type="match status" value="1"/>
</dbReference>
<dbReference type="GO" id="GO:0005634">
    <property type="term" value="C:nucleus"/>
    <property type="evidence" value="ECO:0007669"/>
    <property type="project" value="TreeGrafter"/>
</dbReference>
<evidence type="ECO:0000259" key="3">
    <source>
        <dbReference type="Pfam" id="PF00004"/>
    </source>
</evidence>
<feature type="domain" description="ATPase AAA-type core" evidence="3">
    <location>
        <begin position="8"/>
        <end position="81"/>
    </location>
</feature>
<proteinExistence type="predicted"/>
<evidence type="ECO:0000256" key="1">
    <source>
        <dbReference type="ARBA" id="ARBA00022741"/>
    </source>
</evidence>
<evidence type="ECO:0000259" key="4">
    <source>
        <dbReference type="Pfam" id="PF12002"/>
    </source>
</evidence>
<dbReference type="Gene3D" id="1.10.8.60">
    <property type="match status" value="1"/>
</dbReference>
<dbReference type="InterPro" id="IPR027417">
    <property type="entry name" value="P-loop_NTPase"/>
</dbReference>
<dbReference type="InterPro" id="IPR051314">
    <property type="entry name" value="AAA_ATPase_RarA/MGS1/WRNIP1"/>
</dbReference>
<dbReference type="Pfam" id="PF12002">
    <property type="entry name" value="MgsA_C"/>
    <property type="match status" value="1"/>
</dbReference>
<dbReference type="GO" id="GO:0016887">
    <property type="term" value="F:ATP hydrolysis activity"/>
    <property type="evidence" value="ECO:0007669"/>
    <property type="project" value="InterPro"/>
</dbReference>
<dbReference type="GO" id="GO:0008047">
    <property type="term" value="F:enzyme activator activity"/>
    <property type="evidence" value="ECO:0007669"/>
    <property type="project" value="TreeGrafter"/>
</dbReference>
<dbReference type="EMBL" id="JAAAHW010003932">
    <property type="protein sequence ID" value="KAF9979962.1"/>
    <property type="molecule type" value="Genomic_DNA"/>
</dbReference>
<keyword evidence="7" id="KW-1185">Reference proteome</keyword>
<evidence type="ECO:0000313" key="7">
    <source>
        <dbReference type="Proteomes" id="UP000749646"/>
    </source>
</evidence>
<dbReference type="Pfam" id="PF00004">
    <property type="entry name" value="AAA"/>
    <property type="match status" value="1"/>
</dbReference>
<dbReference type="Gene3D" id="1.20.272.10">
    <property type="match status" value="1"/>
</dbReference>
<dbReference type="GO" id="GO:0003677">
    <property type="term" value="F:DNA binding"/>
    <property type="evidence" value="ECO:0007669"/>
    <property type="project" value="InterPro"/>
</dbReference>